<keyword evidence="5 6" id="KW-0520">NAD</keyword>
<keyword evidence="4 6" id="KW-0067">ATP-binding</keyword>
<dbReference type="InterPro" id="IPR003694">
    <property type="entry name" value="NAD_synthase"/>
</dbReference>
<dbReference type="AlphaFoldDB" id="A0A1F5FH56"/>
<comment type="similarity">
    <text evidence="6">Belongs to the NAD synthetase family.</text>
</comment>
<dbReference type="SUPFAM" id="SSF52402">
    <property type="entry name" value="Adenine nucleotide alpha hydrolases-like"/>
    <property type="match status" value="1"/>
</dbReference>
<dbReference type="GO" id="GO:0005737">
    <property type="term" value="C:cytoplasm"/>
    <property type="evidence" value="ECO:0007669"/>
    <property type="project" value="InterPro"/>
</dbReference>
<name>A0A1F5FH56_9BACT</name>
<dbReference type="NCBIfam" id="NF010587">
    <property type="entry name" value="PRK13980.1"/>
    <property type="match status" value="1"/>
</dbReference>
<dbReference type="GO" id="GO:0008795">
    <property type="term" value="F:NAD+ synthase activity"/>
    <property type="evidence" value="ECO:0007669"/>
    <property type="project" value="UniProtKB-EC"/>
</dbReference>
<dbReference type="EC" id="6.3.1.5" evidence="7"/>
<evidence type="ECO:0000256" key="4">
    <source>
        <dbReference type="ARBA" id="ARBA00022840"/>
    </source>
</evidence>
<evidence type="ECO:0000256" key="2">
    <source>
        <dbReference type="ARBA" id="ARBA00022598"/>
    </source>
</evidence>
<evidence type="ECO:0000256" key="6">
    <source>
        <dbReference type="RuleBase" id="RU003811"/>
    </source>
</evidence>
<evidence type="ECO:0000256" key="7">
    <source>
        <dbReference type="RuleBase" id="RU003812"/>
    </source>
</evidence>
<dbReference type="Pfam" id="PF02540">
    <property type="entry name" value="NAD_synthase"/>
    <property type="match status" value="1"/>
</dbReference>
<dbReference type="GO" id="GO:0004359">
    <property type="term" value="F:glutaminase activity"/>
    <property type="evidence" value="ECO:0007669"/>
    <property type="project" value="InterPro"/>
</dbReference>
<dbReference type="NCBIfam" id="TIGR00552">
    <property type="entry name" value="nadE"/>
    <property type="match status" value="1"/>
</dbReference>
<dbReference type="UniPathway" id="UPA00253"/>
<comment type="pathway">
    <text evidence="1">Cofactor biosynthesis; NAD(+) biosynthesis.</text>
</comment>
<reference evidence="9 10" key="1">
    <citation type="journal article" date="2016" name="Nat. Commun.">
        <title>Thousands of microbial genomes shed light on interconnected biogeochemical processes in an aquifer system.</title>
        <authorList>
            <person name="Anantharaman K."/>
            <person name="Brown C.T."/>
            <person name="Hug L.A."/>
            <person name="Sharon I."/>
            <person name="Castelle C.J."/>
            <person name="Probst A.J."/>
            <person name="Thomas B.C."/>
            <person name="Singh A."/>
            <person name="Wilkins M.J."/>
            <person name="Karaoz U."/>
            <person name="Brodie E.L."/>
            <person name="Williams K.H."/>
            <person name="Hubbard S.S."/>
            <person name="Banfield J.F."/>
        </authorList>
    </citation>
    <scope>NUCLEOTIDE SEQUENCE [LARGE SCALE GENOMIC DNA]</scope>
</reference>
<dbReference type="PANTHER" id="PTHR23090">
    <property type="entry name" value="NH 3 /GLUTAMINE-DEPENDENT NAD + SYNTHETASE"/>
    <property type="match status" value="1"/>
</dbReference>
<dbReference type="EMBL" id="MFAF01000020">
    <property type="protein sequence ID" value="OGD78923.1"/>
    <property type="molecule type" value="Genomic_DNA"/>
</dbReference>
<evidence type="ECO:0000313" key="9">
    <source>
        <dbReference type="EMBL" id="OGD78923.1"/>
    </source>
</evidence>
<accession>A0A1F5FH56</accession>
<dbReference type="GO" id="GO:0009435">
    <property type="term" value="P:NAD+ biosynthetic process"/>
    <property type="evidence" value="ECO:0007669"/>
    <property type="project" value="UniProtKB-UniPathway"/>
</dbReference>
<feature type="domain" description="NAD/GMP synthase" evidence="8">
    <location>
        <begin position="16"/>
        <end position="252"/>
    </location>
</feature>
<evidence type="ECO:0000256" key="5">
    <source>
        <dbReference type="ARBA" id="ARBA00023027"/>
    </source>
</evidence>
<organism evidence="9 10">
    <name type="scientific">Candidatus Coatesbacteria bacterium RBG_13_66_14</name>
    <dbReference type="NCBI Taxonomy" id="1817816"/>
    <lineage>
        <taxon>Bacteria</taxon>
        <taxon>Candidatus Coatesiibacteriota</taxon>
    </lineage>
</organism>
<sequence>MVLDRRFQRDYKKLAEDLAGWVAGYVRGAGFSGVVLGVSGGVDSGVSAALAAKTLGVGNVNALLLPHAESDPASEADGRLVCDQLGIKCERVDITSFCAPIFEKIPPDARVRRGNVKARVRMIILFDRSSAIPALVLGTGNKTEALLGYTTLHGDDACGLNPLAELYKTEVWELAKILGLPERVIAKAPSADLWPKQTDEGELGMRYLEADRILFDFAERGMDRGALVAAGHDAAVVDHLLGIVERCAFKCRGPATPPAYH</sequence>
<evidence type="ECO:0000259" key="8">
    <source>
        <dbReference type="Pfam" id="PF02540"/>
    </source>
</evidence>
<evidence type="ECO:0000256" key="3">
    <source>
        <dbReference type="ARBA" id="ARBA00022741"/>
    </source>
</evidence>
<dbReference type="STRING" id="1817816.A2Y64_05185"/>
<dbReference type="InterPro" id="IPR022310">
    <property type="entry name" value="NAD/GMP_synthase"/>
</dbReference>
<dbReference type="Gene3D" id="3.40.50.620">
    <property type="entry name" value="HUPs"/>
    <property type="match status" value="1"/>
</dbReference>
<keyword evidence="2 6" id="KW-0436">Ligase</keyword>
<proteinExistence type="inferred from homology"/>
<dbReference type="InterPro" id="IPR014729">
    <property type="entry name" value="Rossmann-like_a/b/a_fold"/>
</dbReference>
<comment type="caution">
    <text evidence="9">The sequence shown here is derived from an EMBL/GenBank/DDBJ whole genome shotgun (WGS) entry which is preliminary data.</text>
</comment>
<dbReference type="CDD" id="cd00553">
    <property type="entry name" value="NAD_synthase"/>
    <property type="match status" value="1"/>
</dbReference>
<dbReference type="Proteomes" id="UP000177187">
    <property type="component" value="Unassembled WGS sequence"/>
</dbReference>
<evidence type="ECO:0000256" key="1">
    <source>
        <dbReference type="ARBA" id="ARBA00004790"/>
    </source>
</evidence>
<dbReference type="PANTHER" id="PTHR23090:SF9">
    <property type="entry name" value="GLUTAMINE-DEPENDENT NAD(+) SYNTHETASE"/>
    <property type="match status" value="1"/>
</dbReference>
<evidence type="ECO:0000313" key="10">
    <source>
        <dbReference type="Proteomes" id="UP000177187"/>
    </source>
</evidence>
<keyword evidence="3 6" id="KW-0547">Nucleotide-binding</keyword>
<dbReference type="GO" id="GO:0003952">
    <property type="term" value="F:NAD+ synthase (glutamine-hydrolyzing) activity"/>
    <property type="evidence" value="ECO:0007669"/>
    <property type="project" value="InterPro"/>
</dbReference>
<protein>
    <recommendedName>
        <fullName evidence="7">NH(3)-dependent NAD(+) synthetase</fullName>
        <ecNumber evidence="7">6.3.1.5</ecNumber>
    </recommendedName>
</protein>
<gene>
    <name evidence="9" type="ORF">A2Y64_05185</name>
</gene>
<comment type="catalytic activity">
    <reaction evidence="7">
        <text>deamido-NAD(+) + NH4(+) + ATP = AMP + diphosphate + NAD(+) + H(+)</text>
        <dbReference type="Rhea" id="RHEA:21188"/>
        <dbReference type="ChEBI" id="CHEBI:15378"/>
        <dbReference type="ChEBI" id="CHEBI:28938"/>
        <dbReference type="ChEBI" id="CHEBI:30616"/>
        <dbReference type="ChEBI" id="CHEBI:33019"/>
        <dbReference type="ChEBI" id="CHEBI:57540"/>
        <dbReference type="ChEBI" id="CHEBI:58437"/>
        <dbReference type="ChEBI" id="CHEBI:456215"/>
        <dbReference type="EC" id="6.3.1.5"/>
    </reaction>
</comment>
<dbReference type="GO" id="GO:0005524">
    <property type="term" value="F:ATP binding"/>
    <property type="evidence" value="ECO:0007669"/>
    <property type="project" value="UniProtKB-KW"/>
</dbReference>